<dbReference type="Proteomes" id="UP001597469">
    <property type="component" value="Unassembled WGS sequence"/>
</dbReference>
<accession>A0ABW5M347</accession>
<dbReference type="RefSeq" id="WP_381523031.1">
    <property type="nucleotide sequence ID" value="NZ_JBHULN010000006.1"/>
</dbReference>
<evidence type="ECO:0000313" key="2">
    <source>
        <dbReference type="Proteomes" id="UP001597469"/>
    </source>
</evidence>
<dbReference type="EMBL" id="JBHULN010000006">
    <property type="protein sequence ID" value="MFD2571460.1"/>
    <property type="molecule type" value="Genomic_DNA"/>
</dbReference>
<protein>
    <recommendedName>
        <fullName evidence="3">T9SS type A sorting domain-containing protein</fullName>
    </recommendedName>
</protein>
<organism evidence="1 2">
    <name type="scientific">Spirosoma soli</name>
    <dbReference type="NCBI Taxonomy" id="1770529"/>
    <lineage>
        <taxon>Bacteria</taxon>
        <taxon>Pseudomonadati</taxon>
        <taxon>Bacteroidota</taxon>
        <taxon>Cytophagia</taxon>
        <taxon>Cytophagales</taxon>
        <taxon>Cytophagaceae</taxon>
        <taxon>Spirosoma</taxon>
    </lineage>
</organism>
<comment type="caution">
    <text evidence="1">The sequence shown here is derived from an EMBL/GenBank/DDBJ whole genome shotgun (WGS) entry which is preliminary data.</text>
</comment>
<name>A0ABW5M347_9BACT</name>
<gene>
    <name evidence="1" type="ORF">ACFSUS_12495</name>
</gene>
<evidence type="ECO:0000313" key="1">
    <source>
        <dbReference type="EMBL" id="MFD2571460.1"/>
    </source>
</evidence>
<sequence length="128" mass="14472">MNTLFLPILLGLLQTADTVYVRPSFAVSMYVVQPTGSVRVAVDNYWSRRLLIQLVDAKQQVVYEEAIRPKDQPYRRLFNLDQLTEGTYHLQISDGRQTVTRNVAVGAPLPPPVQPLRLIRVAANELTP</sequence>
<proteinExistence type="predicted"/>
<evidence type="ECO:0008006" key="3">
    <source>
        <dbReference type="Google" id="ProtNLM"/>
    </source>
</evidence>
<keyword evidence="2" id="KW-1185">Reference proteome</keyword>
<reference evidence="2" key="1">
    <citation type="journal article" date="2019" name="Int. J. Syst. Evol. Microbiol.">
        <title>The Global Catalogue of Microorganisms (GCM) 10K type strain sequencing project: providing services to taxonomists for standard genome sequencing and annotation.</title>
        <authorList>
            <consortium name="The Broad Institute Genomics Platform"/>
            <consortium name="The Broad Institute Genome Sequencing Center for Infectious Disease"/>
            <person name="Wu L."/>
            <person name="Ma J."/>
        </authorList>
    </citation>
    <scope>NUCLEOTIDE SEQUENCE [LARGE SCALE GENOMIC DNA]</scope>
    <source>
        <strain evidence="2">KCTC 42805</strain>
    </source>
</reference>